<keyword evidence="2" id="KW-1185">Reference proteome</keyword>
<dbReference type="AlphaFoldDB" id="A0A3N4LPZ7"/>
<sequence length="276" mass="31006">MPNLYNYGHGEENCWLKHPHLKPRWMVEKEEWRRQKIPSNRNQSQHTQVSNALIPANAQLTHIEPYPRTNNIPTYQTAYQNPSFLSGPPPHQSLHQAQLHTTQPTLMNDGSIFMGPGSTNTDNHQIAGFTSALRGKDSFGNEFAYSVESKRGDIINEGGVNPGDEPGKCPPVKILTGNGWVYAYFYGTIPLILSVENERKHTNLDNVLYVPSLQTKVNLFSVPILTDKGLHCDLGPIDCKFTLDGKLLASGTKIGNSWWLDADVRVFKHGINFWDT</sequence>
<evidence type="ECO:0000313" key="1">
    <source>
        <dbReference type="EMBL" id="RPB24906.1"/>
    </source>
</evidence>
<reference evidence="1 2" key="1">
    <citation type="journal article" date="2018" name="Nat. Ecol. Evol.">
        <title>Pezizomycetes genomes reveal the molecular basis of ectomycorrhizal truffle lifestyle.</title>
        <authorList>
            <person name="Murat C."/>
            <person name="Payen T."/>
            <person name="Noel B."/>
            <person name="Kuo A."/>
            <person name="Morin E."/>
            <person name="Chen J."/>
            <person name="Kohler A."/>
            <person name="Krizsan K."/>
            <person name="Balestrini R."/>
            <person name="Da Silva C."/>
            <person name="Montanini B."/>
            <person name="Hainaut M."/>
            <person name="Levati E."/>
            <person name="Barry K.W."/>
            <person name="Belfiori B."/>
            <person name="Cichocki N."/>
            <person name="Clum A."/>
            <person name="Dockter R.B."/>
            <person name="Fauchery L."/>
            <person name="Guy J."/>
            <person name="Iotti M."/>
            <person name="Le Tacon F."/>
            <person name="Lindquist E.A."/>
            <person name="Lipzen A."/>
            <person name="Malagnac F."/>
            <person name="Mello A."/>
            <person name="Molinier V."/>
            <person name="Miyauchi S."/>
            <person name="Poulain J."/>
            <person name="Riccioni C."/>
            <person name="Rubini A."/>
            <person name="Sitrit Y."/>
            <person name="Splivallo R."/>
            <person name="Traeger S."/>
            <person name="Wang M."/>
            <person name="Zifcakova L."/>
            <person name="Wipf D."/>
            <person name="Zambonelli A."/>
            <person name="Paolocci F."/>
            <person name="Nowrousian M."/>
            <person name="Ottonello S."/>
            <person name="Baldrian P."/>
            <person name="Spatafora J.W."/>
            <person name="Henrissat B."/>
            <person name="Nagy L.G."/>
            <person name="Aury J.M."/>
            <person name="Wincker P."/>
            <person name="Grigoriev I.V."/>
            <person name="Bonfante P."/>
            <person name="Martin F.M."/>
        </authorList>
    </citation>
    <scope>NUCLEOTIDE SEQUENCE [LARGE SCALE GENOMIC DNA]</scope>
    <source>
        <strain evidence="1 2">ATCC MYA-4762</strain>
    </source>
</reference>
<dbReference type="EMBL" id="ML121540">
    <property type="protein sequence ID" value="RPB24906.1"/>
    <property type="molecule type" value="Genomic_DNA"/>
</dbReference>
<dbReference type="Proteomes" id="UP000267821">
    <property type="component" value="Unassembled WGS sequence"/>
</dbReference>
<gene>
    <name evidence="1" type="ORF">L211DRAFT_848713</name>
</gene>
<dbReference type="OrthoDB" id="97058at2759"/>
<protein>
    <submittedName>
        <fullName evidence="1">Uncharacterized protein</fullName>
    </submittedName>
</protein>
<accession>A0A3N4LPZ7</accession>
<evidence type="ECO:0000313" key="2">
    <source>
        <dbReference type="Proteomes" id="UP000267821"/>
    </source>
</evidence>
<name>A0A3N4LPZ7_9PEZI</name>
<dbReference type="InParanoid" id="A0A3N4LPZ7"/>
<proteinExistence type="predicted"/>
<organism evidence="1 2">
    <name type="scientific">Terfezia boudieri ATCC MYA-4762</name>
    <dbReference type="NCBI Taxonomy" id="1051890"/>
    <lineage>
        <taxon>Eukaryota</taxon>
        <taxon>Fungi</taxon>
        <taxon>Dikarya</taxon>
        <taxon>Ascomycota</taxon>
        <taxon>Pezizomycotina</taxon>
        <taxon>Pezizomycetes</taxon>
        <taxon>Pezizales</taxon>
        <taxon>Pezizaceae</taxon>
        <taxon>Terfezia</taxon>
    </lineage>
</organism>